<evidence type="ECO:0000256" key="1">
    <source>
        <dbReference type="SAM" id="MobiDB-lite"/>
    </source>
</evidence>
<keyword evidence="2" id="KW-1133">Transmembrane helix</keyword>
<sequence length="371" mass="41737">MNEQLNQPGQPPASPEFSAATPPPPGGFAHRAAPEERFSFSGRGSEYFRIWIVNLLLSLVTLGIYSAWAKVRRQRYFYDNTSVAGTSFEYHGNAFAILKGRIVAFVLLAAYNFAFKSSPLIGLAIMLAFALAVPWLIWRSLQFKLYNSSYRGIRFGFRGKAGGIYLNYLLLPVLTVFSLYLLTPFTHQRIKRYQHGESRFGTSHFSFHASVGGFYKTYLLGLGIFFAGLIAILLLGGGAVFARGTDFDGSEFFSFGLMLFAVYVWAFMILPLFFTLLQNLIWNNTRLGEHRFSSRMRWPRLMFIAFTNIVGIVFTLGLYTPFAQIRTLRYRIESMSLLPAGNLDEFIADNAPQGSATGEGFSDLLDFDLSL</sequence>
<evidence type="ECO:0000313" key="3">
    <source>
        <dbReference type="EMBL" id="MFL9924549.1"/>
    </source>
</evidence>
<organism evidence="3 4">
    <name type="scientific">Herbaspirillum lusitanum</name>
    <dbReference type="NCBI Taxonomy" id="213312"/>
    <lineage>
        <taxon>Bacteria</taxon>
        <taxon>Pseudomonadati</taxon>
        <taxon>Pseudomonadota</taxon>
        <taxon>Betaproteobacteria</taxon>
        <taxon>Burkholderiales</taxon>
        <taxon>Oxalobacteraceae</taxon>
        <taxon>Herbaspirillum</taxon>
    </lineage>
</organism>
<dbReference type="Proteomes" id="UP001629246">
    <property type="component" value="Unassembled WGS sequence"/>
</dbReference>
<name>A0ABW9A822_9BURK</name>
<feature type="transmembrane region" description="Helical" evidence="2">
    <location>
        <begin position="301"/>
        <end position="322"/>
    </location>
</feature>
<reference evidence="3 4" key="1">
    <citation type="journal article" date="2024" name="Chem. Sci.">
        <title>Discovery of megapolipeptins by genome mining of a Burkholderiales bacteria collection.</title>
        <authorList>
            <person name="Paulo B.S."/>
            <person name="Recchia M.J.J."/>
            <person name="Lee S."/>
            <person name="Fergusson C.H."/>
            <person name="Romanowski S.B."/>
            <person name="Hernandez A."/>
            <person name="Krull N."/>
            <person name="Liu D.Y."/>
            <person name="Cavanagh H."/>
            <person name="Bos A."/>
            <person name="Gray C.A."/>
            <person name="Murphy B.T."/>
            <person name="Linington R.G."/>
            <person name="Eustaquio A.S."/>
        </authorList>
    </citation>
    <scope>NUCLEOTIDE SEQUENCE [LARGE SCALE GENOMIC DNA]</scope>
    <source>
        <strain evidence="3 4">RL21-008-BIB-A</strain>
    </source>
</reference>
<feature type="transmembrane region" description="Helical" evidence="2">
    <location>
        <begin position="120"/>
        <end position="141"/>
    </location>
</feature>
<feature type="transmembrane region" description="Helical" evidence="2">
    <location>
        <begin position="48"/>
        <end position="69"/>
    </location>
</feature>
<feature type="region of interest" description="Disordered" evidence="1">
    <location>
        <begin position="1"/>
        <end position="27"/>
    </location>
</feature>
<proteinExistence type="predicted"/>
<gene>
    <name evidence="3" type="ORF">PQR62_09745</name>
</gene>
<evidence type="ECO:0000256" key="2">
    <source>
        <dbReference type="SAM" id="Phobius"/>
    </source>
</evidence>
<accession>A0ABW9A822</accession>
<dbReference type="InterPro" id="IPR010295">
    <property type="entry name" value="DUF898"/>
</dbReference>
<keyword evidence="2" id="KW-0812">Transmembrane</keyword>
<dbReference type="EMBL" id="JAQQFM010000004">
    <property type="protein sequence ID" value="MFL9924549.1"/>
    <property type="molecule type" value="Genomic_DNA"/>
</dbReference>
<dbReference type="Pfam" id="PF05987">
    <property type="entry name" value="DUF898"/>
    <property type="match status" value="1"/>
</dbReference>
<keyword evidence="2" id="KW-0472">Membrane</keyword>
<comment type="caution">
    <text evidence="3">The sequence shown here is derived from an EMBL/GenBank/DDBJ whole genome shotgun (WGS) entry which is preliminary data.</text>
</comment>
<feature type="transmembrane region" description="Helical" evidence="2">
    <location>
        <begin position="218"/>
        <end position="241"/>
    </location>
</feature>
<feature type="transmembrane region" description="Helical" evidence="2">
    <location>
        <begin position="253"/>
        <end position="281"/>
    </location>
</feature>
<dbReference type="RefSeq" id="WP_408157307.1">
    <property type="nucleotide sequence ID" value="NZ_JAQQFM010000004.1"/>
</dbReference>
<feature type="transmembrane region" description="Helical" evidence="2">
    <location>
        <begin position="162"/>
        <end position="182"/>
    </location>
</feature>
<evidence type="ECO:0000313" key="4">
    <source>
        <dbReference type="Proteomes" id="UP001629246"/>
    </source>
</evidence>
<keyword evidence="4" id="KW-1185">Reference proteome</keyword>
<protein>
    <submittedName>
        <fullName evidence="3">YjgN family protein</fullName>
    </submittedName>
</protein>